<organism evidence="1">
    <name type="scientific">Citrobacter koseri</name>
    <name type="common">Citrobacter diversus</name>
    <dbReference type="NCBI Taxonomy" id="545"/>
    <lineage>
        <taxon>Bacteria</taxon>
        <taxon>Pseudomonadati</taxon>
        <taxon>Pseudomonadota</taxon>
        <taxon>Gammaproteobacteria</taxon>
        <taxon>Enterobacterales</taxon>
        <taxon>Enterobacteriaceae</taxon>
        <taxon>Citrobacter</taxon>
    </lineage>
</organism>
<sequence length="137" mass="15712">MILYVNGIRKDATDPLDLLTRAVVISLFSWRRAERDDKTPQPYGWWGDTWPTVQNDRIGSRLYLLKRRKLTNKTPQDAREYMQQALAWMTEDGVAARIDVISERTGIDTLAAGVTVYQRDGAIHNITFADIWSELNG</sequence>
<accession>A0A078L7Q7</accession>
<protein>
    <submittedName>
        <fullName evidence="1">Phage protein GP46</fullName>
    </submittedName>
</protein>
<dbReference type="Pfam" id="PF07409">
    <property type="entry name" value="GP46"/>
    <property type="match status" value="1"/>
</dbReference>
<proteinExistence type="predicted"/>
<gene>
    <name evidence="1" type="ORF">BN1086_00852</name>
</gene>
<dbReference type="InterPro" id="IPR010877">
    <property type="entry name" value="Phage_Mu_Gp46"/>
</dbReference>
<reference evidence="1" key="1">
    <citation type="submission" date="2014-06" db="EMBL/GenBank/DDBJ databases">
        <authorList>
            <person name="Urmite Genomes Urmite Genomes"/>
        </authorList>
    </citation>
    <scope>NUCLEOTIDE SEQUENCE</scope>
</reference>
<dbReference type="AlphaFoldDB" id="A0A078L7Q7"/>
<evidence type="ECO:0000313" key="1">
    <source>
        <dbReference type="EMBL" id="CDZ82765.1"/>
    </source>
</evidence>
<name>A0A078L7Q7_CITKO</name>
<dbReference type="PATRIC" id="fig|545.12.peg.853"/>
<dbReference type="EMBL" id="LK931336">
    <property type="protein sequence ID" value="CDZ82765.1"/>
    <property type="molecule type" value="Genomic_DNA"/>
</dbReference>